<evidence type="ECO:0000256" key="1">
    <source>
        <dbReference type="SAM" id="Phobius"/>
    </source>
</evidence>
<reference evidence="2" key="1">
    <citation type="submission" date="2021-01" db="EMBL/GenBank/DDBJ databases">
        <authorList>
            <consortium name="Genoscope - CEA"/>
            <person name="William W."/>
        </authorList>
    </citation>
    <scope>NUCLEOTIDE SEQUENCE</scope>
</reference>
<dbReference type="OMA" id="RWIRYLM"/>
<accession>A0A8S1L4L6</accession>
<evidence type="ECO:0000313" key="2">
    <source>
        <dbReference type="EMBL" id="CAD8062349.1"/>
    </source>
</evidence>
<feature type="transmembrane region" description="Helical" evidence="1">
    <location>
        <begin position="140"/>
        <end position="161"/>
    </location>
</feature>
<sequence>MKSERISYMTCNDNFIQDEFYSVFQFDSQRILSDNIENSQCRPTIYIRPQQRNRNTIQLRSIQESCMDPLLNNGTQLSELVPRKRQVVPIGQVKRNRIETLLFRSRPQKKKSQVECSLDTSAALIKLMNKNRWIRYLMNFYIWLNIGLRIGYVAIVILYVIQNDYNNQIEDENSEEIMTQFYWWIPGSFIGIRVIFILIIYKLLCVGEQTRDPRIKIVFDTYEAWFNKTNNERDQLLMKCNLMVIRNRQDELELRQLQQKVNSLNRWLLMLKTYIVLIPPECQFIFLKQKSNGFFQVQNFIMKSLEILFFTPQLMYFLLIEEPLDLELDRLAAYDINNICLLVLLADIICFVFMTLLLLCLGNNRKYVNNLRTT</sequence>
<proteinExistence type="predicted"/>
<gene>
    <name evidence="2" type="ORF">PPRIM_AZ9-3.1.T0330092</name>
</gene>
<keyword evidence="1" id="KW-1133">Transmembrane helix</keyword>
<organism evidence="2 3">
    <name type="scientific">Paramecium primaurelia</name>
    <dbReference type="NCBI Taxonomy" id="5886"/>
    <lineage>
        <taxon>Eukaryota</taxon>
        <taxon>Sar</taxon>
        <taxon>Alveolata</taxon>
        <taxon>Ciliophora</taxon>
        <taxon>Intramacronucleata</taxon>
        <taxon>Oligohymenophorea</taxon>
        <taxon>Peniculida</taxon>
        <taxon>Parameciidae</taxon>
        <taxon>Paramecium</taxon>
    </lineage>
</organism>
<evidence type="ECO:0000313" key="3">
    <source>
        <dbReference type="Proteomes" id="UP000688137"/>
    </source>
</evidence>
<feature type="transmembrane region" description="Helical" evidence="1">
    <location>
        <begin position="181"/>
        <end position="204"/>
    </location>
</feature>
<dbReference type="EMBL" id="CAJJDM010000032">
    <property type="protein sequence ID" value="CAD8062349.1"/>
    <property type="molecule type" value="Genomic_DNA"/>
</dbReference>
<feature type="transmembrane region" description="Helical" evidence="1">
    <location>
        <begin position="339"/>
        <end position="362"/>
    </location>
</feature>
<keyword evidence="3" id="KW-1185">Reference proteome</keyword>
<dbReference type="Proteomes" id="UP000688137">
    <property type="component" value="Unassembled WGS sequence"/>
</dbReference>
<keyword evidence="1" id="KW-0472">Membrane</keyword>
<dbReference type="AlphaFoldDB" id="A0A8S1L4L6"/>
<protein>
    <submittedName>
        <fullName evidence="2">Uncharacterized protein</fullName>
    </submittedName>
</protein>
<keyword evidence="1" id="KW-0812">Transmembrane</keyword>
<feature type="transmembrane region" description="Helical" evidence="1">
    <location>
        <begin position="300"/>
        <end position="319"/>
    </location>
</feature>
<comment type="caution">
    <text evidence="2">The sequence shown here is derived from an EMBL/GenBank/DDBJ whole genome shotgun (WGS) entry which is preliminary data.</text>
</comment>
<name>A0A8S1L4L6_PARPR</name>